<evidence type="ECO:0000256" key="9">
    <source>
        <dbReference type="SAM" id="MobiDB-lite"/>
    </source>
</evidence>
<dbReference type="GO" id="GO:0007029">
    <property type="term" value="P:endoplasmic reticulum organization"/>
    <property type="evidence" value="ECO:0007669"/>
    <property type="project" value="TreeGrafter"/>
</dbReference>
<feature type="compositionally biased region" description="Polar residues" evidence="9">
    <location>
        <begin position="1246"/>
        <end position="1259"/>
    </location>
</feature>
<dbReference type="Gene3D" id="2.130.10.10">
    <property type="entry name" value="YVTN repeat-like/Quinoprotein amine dehydrogenase"/>
    <property type="match status" value="1"/>
</dbReference>
<evidence type="ECO:0000313" key="10">
    <source>
        <dbReference type="EMBL" id="PAA64118.1"/>
    </source>
</evidence>
<feature type="compositionally biased region" description="Low complexity" evidence="9">
    <location>
        <begin position="950"/>
        <end position="966"/>
    </location>
</feature>
<keyword evidence="8" id="KW-0653">Protein transport</keyword>
<dbReference type="OrthoDB" id="542917at2759"/>
<feature type="region of interest" description="Disordered" evidence="9">
    <location>
        <begin position="1399"/>
        <end position="1440"/>
    </location>
</feature>
<gene>
    <name evidence="10" type="ORF">BOX15_Mlig002040g1</name>
</gene>
<keyword evidence="3" id="KW-0813">Transport</keyword>
<dbReference type="PANTHER" id="PTHR13923">
    <property type="entry name" value="SEC31-RELATED PROTEIN"/>
    <property type="match status" value="1"/>
</dbReference>
<dbReference type="GO" id="GO:0015031">
    <property type="term" value="P:protein transport"/>
    <property type="evidence" value="ECO:0007669"/>
    <property type="project" value="UniProtKB-KW"/>
</dbReference>
<evidence type="ECO:0000256" key="1">
    <source>
        <dbReference type="ARBA" id="ARBA00004240"/>
    </source>
</evidence>
<keyword evidence="7" id="KW-0931">ER-Golgi transport</keyword>
<feature type="compositionally biased region" description="Pro residues" evidence="9">
    <location>
        <begin position="967"/>
        <end position="997"/>
    </location>
</feature>
<evidence type="ECO:0000256" key="5">
    <source>
        <dbReference type="ARBA" id="ARBA00022737"/>
    </source>
</evidence>
<reference evidence="10 11" key="1">
    <citation type="submission" date="2017-06" db="EMBL/GenBank/DDBJ databases">
        <title>A platform for efficient transgenesis in Macrostomum lignano, a flatworm model organism for stem cell research.</title>
        <authorList>
            <person name="Berezikov E."/>
        </authorList>
    </citation>
    <scope>NUCLEOTIDE SEQUENCE [LARGE SCALE GENOMIC DNA]</scope>
    <source>
        <strain evidence="10">DV1</strain>
        <tissue evidence="10">Whole organism</tissue>
    </source>
</reference>
<dbReference type="InterPro" id="IPR001680">
    <property type="entry name" value="WD40_rpt"/>
</dbReference>
<feature type="region of interest" description="Disordered" evidence="9">
    <location>
        <begin position="865"/>
        <end position="1259"/>
    </location>
</feature>
<dbReference type="Proteomes" id="UP000215902">
    <property type="component" value="Unassembled WGS sequence"/>
</dbReference>
<feature type="compositionally biased region" description="Pro residues" evidence="9">
    <location>
        <begin position="1017"/>
        <end position="1047"/>
    </location>
</feature>
<evidence type="ECO:0000256" key="2">
    <source>
        <dbReference type="ARBA" id="ARBA00009358"/>
    </source>
</evidence>
<protein>
    <recommendedName>
        <fullName evidence="12">WD_REPEATS_REGION domain-containing protein</fullName>
    </recommendedName>
</protein>
<comment type="subcellular location">
    <subcellularLocation>
        <location evidence="1">Endoplasmic reticulum</location>
    </subcellularLocation>
</comment>
<organism evidence="10 11">
    <name type="scientific">Macrostomum lignano</name>
    <dbReference type="NCBI Taxonomy" id="282301"/>
    <lineage>
        <taxon>Eukaryota</taxon>
        <taxon>Metazoa</taxon>
        <taxon>Spiralia</taxon>
        <taxon>Lophotrochozoa</taxon>
        <taxon>Platyhelminthes</taxon>
        <taxon>Rhabditophora</taxon>
        <taxon>Macrostomorpha</taxon>
        <taxon>Macrostomida</taxon>
        <taxon>Macrostomidae</taxon>
        <taxon>Macrostomum</taxon>
    </lineage>
</organism>
<dbReference type="GO" id="GO:0030127">
    <property type="term" value="C:COPII vesicle coat"/>
    <property type="evidence" value="ECO:0007669"/>
    <property type="project" value="TreeGrafter"/>
</dbReference>
<dbReference type="GO" id="GO:0070971">
    <property type="term" value="C:endoplasmic reticulum exit site"/>
    <property type="evidence" value="ECO:0007669"/>
    <property type="project" value="TreeGrafter"/>
</dbReference>
<dbReference type="PANTHER" id="PTHR13923:SF11">
    <property type="entry name" value="SECRETORY 31, ISOFORM D"/>
    <property type="match status" value="1"/>
</dbReference>
<evidence type="ECO:0000256" key="4">
    <source>
        <dbReference type="ARBA" id="ARBA00022574"/>
    </source>
</evidence>
<feature type="compositionally biased region" description="Pro residues" evidence="9">
    <location>
        <begin position="904"/>
        <end position="949"/>
    </location>
</feature>
<keyword evidence="11" id="KW-1185">Reference proteome</keyword>
<name>A0A267ERL0_9PLAT</name>
<dbReference type="Gene3D" id="1.25.40.1030">
    <property type="match status" value="1"/>
</dbReference>
<feature type="compositionally biased region" description="Polar residues" evidence="9">
    <location>
        <begin position="1410"/>
        <end position="1434"/>
    </location>
</feature>
<dbReference type="SUPFAM" id="SSF50978">
    <property type="entry name" value="WD40 repeat-like"/>
    <property type="match status" value="1"/>
</dbReference>
<evidence type="ECO:0000256" key="6">
    <source>
        <dbReference type="ARBA" id="ARBA00022824"/>
    </source>
</evidence>
<comment type="similarity">
    <text evidence="2">Belongs to the WD repeat SEC31 family.</text>
</comment>
<evidence type="ECO:0000313" key="11">
    <source>
        <dbReference type="Proteomes" id="UP000215902"/>
    </source>
</evidence>
<keyword evidence="4" id="KW-0853">WD repeat</keyword>
<keyword evidence="5" id="KW-0677">Repeat</keyword>
<dbReference type="SMART" id="SM00320">
    <property type="entry name" value="WD40"/>
    <property type="match status" value="4"/>
</dbReference>
<sequence length="1559" mass="162876">PRMQVGKAKQSDCLAIWCLTELDFSKKWCKPMLATAFTIDTSANLVSTNGSNSYLQLVSCNLTVDSQPPGNSESSANQSVEFLQPIGQQLLVPNSQTVTQIAWTGHADNTGIVCGFNNGTLALCPVNNLLLGDDASLKLLWQQSGHGSLRQDTGSVVCLNTNKLESNLLCSANSQGAVCVWDVHCLEAGPVRTVDPSSSEGFEAVRCVSWNRQVAQVFGAITEAAAGVSGLAVYDTRRGRDGSLSPLMQLTAADCGLTPGQLLTLLEWHPGMATQLCLASDDNQRSQIQLWDLRFATSPVTEFNGHAGASVLSMAWSEFDTSCLLSSDSCGGLLCWDPKPIGGAVGSIPDATGADIVEPCQLVRAQFEGRTAQNLDWCPTQPGLFSASTSDGQFGIYNILGGGFGIVDLDDKDYDGINEGQLKRLRTPSAAEDPFAEVRQPLGCIRVQYNPARPFNWLLTSARCGASFGFGGQLVSFGGQAGHVTIGVLNAETIGPVDSLIARRAAEFESALANAGDELGSYCGLRSIESSPRLSDCNASNSNSENLLWRLLEANFSTNPRSDFIRLLGYGEDDDECQLDGNETDDLIVRALVSGRLQLSVDLCLANKRYCEALLLASISDGVANQSQLFSRTRTRVLSTINNYDSISSLVGTVVSGNIVDYVRNAGIDWKQRLAVVLSFVVNNDESAALIDSIGHSLIDEENSEQQRNSASIWSAAVCYACSGSWRWLVHSLLLLVGNDSTYSSLIGIQLALQAGEILRRAVGSNNATASSVAISDAFVERYAWSLTGLGELSAALNCCLRHLEDRLTQESYSVTEADVKLHEFAYRLWQVVATPGTTIPSILRDPFAERAAINVARLVAQPGTGYAPPPPSQPGSGYAPPPPSQPGSVYAPPAPSQPGSGYTPPPPPPSQPGSGYAPPPPSQPGSGYAPPPPPSQPGSGYAPPPPSQPGSGYAPPAPSQPGSGYAPPPPSQPGSGYAPPPPSQPGSVYAPPPPPRTQTGSVYAPPAPSQPGSGYAPPPPSQPGSGYAPPPPSQPGSVYAPPPPPRTQTGSVYAPPAPSQPGSVYAPPAPSQPGSVYAPPPPSQPGTGYTPPPPPPSQPGTGYTPPPPPPSQPGTGYTPPPPPPSQPGSGYAPPPPPPSQPGSGYAPPPPPSQPGSGYAPPPPPSQPGSGYTPPPPPPSQPGSGYAPPPPPSQPGSGYAPPPPPSQPGSGYTPPPPPPSQPGSGYAPPPPSQPGSGYAPPPRQPLQHTVATYSEPASRQKSLRSYFSFPFLKSAAPSELPLAMSTASLAASPTQLITAESFDTSQQQFSAANFSLAYRTTHMSSLSPSAQCYNPLAHLPTAATQALPPKPPPTNSQTTLSTESMSLFRGKLGPTSPDASAGGRDQVQSQFYNPTAWSAAVAAQTPPPASSTSAKQVSSKPLESTNKPANTTGPVANEPSFRLPAALINLSRDCRNQAENLLRMTPPGGSAVKWRHLIAKMNDAEKRATALAKLLANSSVSQPVLDGLGSILTNLERDNLPDALACLNSAVQCGSFVEMRSFMPSFKLLIQTAIDMRQV</sequence>
<feature type="compositionally biased region" description="Pro residues" evidence="9">
    <location>
        <begin position="1079"/>
        <end position="1244"/>
    </location>
</feature>
<feature type="compositionally biased region" description="Pro residues" evidence="9">
    <location>
        <begin position="868"/>
        <end position="886"/>
    </location>
</feature>
<dbReference type="STRING" id="282301.A0A267ERL0"/>
<dbReference type="InterPro" id="IPR036322">
    <property type="entry name" value="WD40_repeat_dom_sf"/>
</dbReference>
<evidence type="ECO:0000256" key="3">
    <source>
        <dbReference type="ARBA" id="ARBA00022448"/>
    </source>
</evidence>
<accession>A0A267ERL0</accession>
<evidence type="ECO:0000256" key="8">
    <source>
        <dbReference type="ARBA" id="ARBA00022927"/>
    </source>
</evidence>
<evidence type="ECO:0008006" key="12">
    <source>
        <dbReference type="Google" id="ProtNLM"/>
    </source>
</evidence>
<proteinExistence type="inferred from homology"/>
<dbReference type="GO" id="GO:0005198">
    <property type="term" value="F:structural molecule activity"/>
    <property type="evidence" value="ECO:0007669"/>
    <property type="project" value="TreeGrafter"/>
</dbReference>
<dbReference type="GO" id="GO:0090110">
    <property type="term" value="P:COPII-coated vesicle cargo loading"/>
    <property type="evidence" value="ECO:0007669"/>
    <property type="project" value="TreeGrafter"/>
</dbReference>
<feature type="non-terminal residue" evidence="10">
    <location>
        <position position="1"/>
    </location>
</feature>
<comment type="caution">
    <text evidence="10">The sequence shown here is derived from an EMBL/GenBank/DDBJ whole genome shotgun (WGS) entry which is preliminary data.</text>
</comment>
<evidence type="ECO:0000256" key="7">
    <source>
        <dbReference type="ARBA" id="ARBA00022892"/>
    </source>
</evidence>
<dbReference type="InterPro" id="IPR015943">
    <property type="entry name" value="WD40/YVTN_repeat-like_dom_sf"/>
</dbReference>
<keyword evidence="6" id="KW-0256">Endoplasmic reticulum</keyword>
<dbReference type="Gene3D" id="1.20.940.10">
    <property type="entry name" value="Functional domain of the splicing factor Prp18"/>
    <property type="match status" value="1"/>
</dbReference>
<dbReference type="InterPro" id="IPR040251">
    <property type="entry name" value="SEC31-like"/>
</dbReference>
<dbReference type="EMBL" id="NIVC01001779">
    <property type="protein sequence ID" value="PAA64118.1"/>
    <property type="molecule type" value="Genomic_DNA"/>
</dbReference>